<dbReference type="RefSeq" id="WP_338886560.1">
    <property type="nucleotide sequence ID" value="NZ_CP147846.1"/>
</dbReference>
<keyword evidence="4" id="KW-0472">Membrane</keyword>
<keyword evidence="3" id="KW-0446">Lipid-binding</keyword>
<dbReference type="InterPro" id="IPR008628">
    <property type="entry name" value="GPP34-like"/>
</dbReference>
<evidence type="ECO:0000256" key="1">
    <source>
        <dbReference type="ARBA" id="ARBA00004255"/>
    </source>
</evidence>
<evidence type="ECO:0000256" key="4">
    <source>
        <dbReference type="ARBA" id="ARBA00023136"/>
    </source>
</evidence>
<dbReference type="Pfam" id="PF05719">
    <property type="entry name" value="GPP34"/>
    <property type="match status" value="1"/>
</dbReference>
<protein>
    <submittedName>
        <fullName evidence="5">GPP34 family phosphoprotein</fullName>
    </submittedName>
</protein>
<comment type="subcellular location">
    <subcellularLocation>
        <location evidence="1">Golgi apparatus membrane</location>
        <topology evidence="1">Peripheral membrane protein</topology>
        <orientation evidence="1">Cytoplasmic side</orientation>
    </subcellularLocation>
</comment>
<evidence type="ECO:0000256" key="2">
    <source>
        <dbReference type="ARBA" id="ARBA00023034"/>
    </source>
</evidence>
<sequence length="225" mass="24036">MTLIAEDVFLLLVDDNSGKPIVDSTKFPRVLAGGLVLELAMNGSVRITVKGEQVKDGRLVVSGPPPPDPLLARAHALIGSQGNPMKPQKAIEKLQKNLHKEIGFRLAQQGFVTERHDKILGLFPTTSWPAQDATRKNWARQWIGSSIIDGTTPTPEISALISLVSAIDAVPKVLPGVDKKMAKARAKQIAEGEWASAAVRKAVQDVNAAVMAAVMLPIIVSTSSS</sequence>
<evidence type="ECO:0000256" key="3">
    <source>
        <dbReference type="ARBA" id="ARBA00023121"/>
    </source>
</evidence>
<proteinExistence type="predicted"/>
<gene>
    <name evidence="5" type="ORF">WDS16_17995</name>
</gene>
<dbReference type="Proteomes" id="UP001432000">
    <property type="component" value="Chromosome"/>
</dbReference>
<dbReference type="EMBL" id="CP147846">
    <property type="protein sequence ID" value="WXG67137.1"/>
    <property type="molecule type" value="Genomic_DNA"/>
</dbReference>
<accession>A0ABZ2PEF8</accession>
<keyword evidence="6" id="KW-1185">Reference proteome</keyword>
<reference evidence="5 6" key="1">
    <citation type="submission" date="2024-03" db="EMBL/GenBank/DDBJ databases">
        <title>Natural products discovery in diverse microorganisms through a two-stage MS feature dereplication strategy.</title>
        <authorList>
            <person name="Zhang R."/>
        </authorList>
    </citation>
    <scope>NUCLEOTIDE SEQUENCE [LARGE SCALE GENOMIC DNA]</scope>
    <source>
        <strain evidence="5 6">18930</strain>
    </source>
</reference>
<dbReference type="Gene3D" id="1.10.3630.10">
    <property type="entry name" value="yeast vps74-n-term truncation variant domain like"/>
    <property type="match status" value="1"/>
</dbReference>
<evidence type="ECO:0000313" key="6">
    <source>
        <dbReference type="Proteomes" id="UP001432000"/>
    </source>
</evidence>
<evidence type="ECO:0000313" key="5">
    <source>
        <dbReference type="EMBL" id="WXG67137.1"/>
    </source>
</evidence>
<name>A0ABZ2PEF8_9NOCA</name>
<organism evidence="5 6">
    <name type="scientific">Rhodococcus sovatensis</name>
    <dbReference type="NCBI Taxonomy" id="1805840"/>
    <lineage>
        <taxon>Bacteria</taxon>
        <taxon>Bacillati</taxon>
        <taxon>Actinomycetota</taxon>
        <taxon>Actinomycetes</taxon>
        <taxon>Mycobacteriales</taxon>
        <taxon>Nocardiaceae</taxon>
        <taxon>Rhodococcus</taxon>
    </lineage>
</organism>
<keyword evidence="2" id="KW-0333">Golgi apparatus</keyword>
<dbReference type="InterPro" id="IPR038261">
    <property type="entry name" value="GPP34-like_sf"/>
</dbReference>